<dbReference type="PROSITE" id="PS50011">
    <property type="entry name" value="PROTEIN_KINASE_DOM"/>
    <property type="match status" value="1"/>
</dbReference>
<feature type="compositionally biased region" description="Polar residues" evidence="3">
    <location>
        <begin position="363"/>
        <end position="373"/>
    </location>
</feature>
<feature type="domain" description="Protein kinase" evidence="4">
    <location>
        <begin position="22"/>
        <end position="279"/>
    </location>
</feature>
<sequence>MKDEDRSRLKTYFDQGDPDELFILEEEIASGSFGVVYKGRHADNGDHFAVKIITPEEDEVLDDFLVEITILRKCKHRNIVGFFGAWMKGEELFIAMELCDGGAVSDIYQVCNEPLNEDQIGVITRETLHALSYLHSINIIHRDIKGANILLTNSGDIKLVDFGVSAELKQASEKRNTLIGTPYWMAPEVVANKTGNVPYDVRSDIWSLGITLIELGEMNPPLHEIHPMKALMMIPMREPPTFQHPDKWSREFKDFVATCLVKSPEKRKTAEEMLKHPWILQTKDNSVLVDLIQKRKKAESAAGEPEGEEDTEDSSDEDGESNKDKSNTYPERHSDSAIPVNAIQSNPEVVNTPERKEQKSIRPATQNNRPTYRTNKKMTKRDIKAYEKDLVSKQQMKEQLKELRKLQGTHLSQTEAQQRRHQKEKDVMVTKTETSKQNRLRQQQRDLERLVLKHKTEREEFDRKSQVNQKNLIKNQQVALKQSSKFTENDQKNEHKVFQDQIKQQTKEIKDDWKAKEKGKTLAKKDLKNLKLMRENEVEWLELLFAHKQSQAVKVEEHGKKTELYREQARSESEMLDKKHYMEWDHLSQLQKFQAEAVHAAQTAAVDFYAQMFPLETKLLMEKHDLSRTQLQEQQQTEREQQNKLLITEFRGQTRDHKKKQQSEVLAMQNEMKQFVKDNKGISKAQIKQKSGEAKDALAQKQAKDTKEFEERQHKQRTEEEDMVRRHQAAKVEQQKEDFEEETKKMNAEHQECIRKMNEDHTLHTKNLLIRHQTEEGELLADLQTQMKTLKEEQHREYDALLLEYHSSLLALVDLQHQEQLRLRQKHRMETDQVQRDQEDEKTRVRQRQDEERESWSRTKAVELEEMQGVLEEQTRNLKAVHGEGKLRRTNATEASYTSPSFAF</sequence>
<dbReference type="GO" id="GO:0005524">
    <property type="term" value="F:ATP binding"/>
    <property type="evidence" value="ECO:0007669"/>
    <property type="project" value="UniProtKB-KW"/>
</dbReference>
<organism evidence="5 6">
    <name type="scientific">Planoprotostelium fungivorum</name>
    <dbReference type="NCBI Taxonomy" id="1890364"/>
    <lineage>
        <taxon>Eukaryota</taxon>
        <taxon>Amoebozoa</taxon>
        <taxon>Evosea</taxon>
        <taxon>Variosea</taxon>
        <taxon>Cavosteliida</taxon>
        <taxon>Cavosteliaceae</taxon>
        <taxon>Planoprotostelium</taxon>
    </lineage>
</organism>
<dbReference type="InterPro" id="IPR000719">
    <property type="entry name" value="Prot_kinase_dom"/>
</dbReference>
<dbReference type="PANTHER" id="PTHR48012:SF2">
    <property type="entry name" value="STERILE20-LIKE KINASE, ISOFORM B"/>
    <property type="match status" value="1"/>
</dbReference>
<dbReference type="Proteomes" id="UP000241769">
    <property type="component" value="Unassembled WGS sequence"/>
</dbReference>
<dbReference type="InterPro" id="IPR050629">
    <property type="entry name" value="STE20/SPS1-PAK"/>
</dbReference>
<comment type="caution">
    <text evidence="5">The sequence shown here is derived from an EMBL/GenBank/DDBJ whole genome shotgun (WGS) entry which is preliminary data.</text>
</comment>
<protein>
    <recommendedName>
        <fullName evidence="4">Protein kinase domain-containing protein</fullName>
    </recommendedName>
</protein>
<accession>A0A2P6NPK4</accession>
<keyword evidence="2" id="KW-0067">ATP-binding</keyword>
<dbReference type="PROSITE" id="PS00108">
    <property type="entry name" value="PROTEIN_KINASE_ST"/>
    <property type="match status" value="1"/>
</dbReference>
<evidence type="ECO:0000313" key="6">
    <source>
        <dbReference type="Proteomes" id="UP000241769"/>
    </source>
</evidence>
<feature type="region of interest" description="Disordered" evidence="3">
    <location>
        <begin position="686"/>
        <end position="741"/>
    </location>
</feature>
<feature type="compositionally biased region" description="Basic and acidic residues" evidence="3">
    <location>
        <begin position="690"/>
        <end position="718"/>
    </location>
</feature>
<proteinExistence type="predicted"/>
<dbReference type="EMBL" id="MDYQ01000038">
    <property type="protein sequence ID" value="PRP85883.1"/>
    <property type="molecule type" value="Genomic_DNA"/>
</dbReference>
<keyword evidence="6" id="KW-1185">Reference proteome</keyword>
<feature type="region of interest" description="Disordered" evidence="3">
    <location>
        <begin position="827"/>
        <end position="857"/>
    </location>
</feature>
<dbReference type="GO" id="GO:0004674">
    <property type="term" value="F:protein serine/threonine kinase activity"/>
    <property type="evidence" value="ECO:0007669"/>
    <property type="project" value="TreeGrafter"/>
</dbReference>
<dbReference type="PANTHER" id="PTHR48012">
    <property type="entry name" value="STERILE20-LIKE KINASE, ISOFORM B-RELATED"/>
    <property type="match status" value="1"/>
</dbReference>
<evidence type="ECO:0000256" key="3">
    <source>
        <dbReference type="SAM" id="MobiDB-lite"/>
    </source>
</evidence>
<reference evidence="5 6" key="1">
    <citation type="journal article" date="2018" name="Genome Biol. Evol.">
        <title>Multiple Roots of Fruiting Body Formation in Amoebozoa.</title>
        <authorList>
            <person name="Hillmann F."/>
            <person name="Forbes G."/>
            <person name="Novohradska S."/>
            <person name="Ferling I."/>
            <person name="Riege K."/>
            <person name="Groth M."/>
            <person name="Westermann M."/>
            <person name="Marz M."/>
            <person name="Spaller T."/>
            <person name="Winckler T."/>
            <person name="Schaap P."/>
            <person name="Glockner G."/>
        </authorList>
    </citation>
    <scope>NUCLEOTIDE SEQUENCE [LARGE SCALE GENOMIC DNA]</scope>
    <source>
        <strain evidence="5 6">Jena</strain>
    </source>
</reference>
<evidence type="ECO:0000313" key="5">
    <source>
        <dbReference type="EMBL" id="PRP85883.1"/>
    </source>
</evidence>
<dbReference type="OrthoDB" id="248923at2759"/>
<dbReference type="InParanoid" id="A0A2P6NPK4"/>
<dbReference type="SUPFAM" id="SSF56112">
    <property type="entry name" value="Protein kinase-like (PK-like)"/>
    <property type="match status" value="1"/>
</dbReference>
<dbReference type="Gene3D" id="1.10.510.10">
    <property type="entry name" value="Transferase(Phosphotransferase) domain 1"/>
    <property type="match status" value="1"/>
</dbReference>
<dbReference type="SMART" id="SM00220">
    <property type="entry name" value="S_TKc"/>
    <property type="match status" value="1"/>
</dbReference>
<evidence type="ECO:0000256" key="2">
    <source>
        <dbReference type="ARBA" id="ARBA00022840"/>
    </source>
</evidence>
<dbReference type="AlphaFoldDB" id="A0A2P6NPK4"/>
<keyword evidence="1" id="KW-0547">Nucleotide-binding</keyword>
<gene>
    <name evidence="5" type="ORF">PROFUN_06157</name>
</gene>
<feature type="region of interest" description="Disordered" evidence="3">
    <location>
        <begin position="297"/>
        <end position="377"/>
    </location>
</feature>
<dbReference type="Pfam" id="PF00069">
    <property type="entry name" value="Pkinase"/>
    <property type="match status" value="1"/>
</dbReference>
<feature type="compositionally biased region" description="Basic and acidic residues" evidence="3">
    <location>
        <begin position="320"/>
        <end position="335"/>
    </location>
</feature>
<evidence type="ECO:0000259" key="4">
    <source>
        <dbReference type="PROSITE" id="PS50011"/>
    </source>
</evidence>
<dbReference type="STRING" id="1890364.A0A2P6NPK4"/>
<dbReference type="InterPro" id="IPR011009">
    <property type="entry name" value="Kinase-like_dom_sf"/>
</dbReference>
<dbReference type="GO" id="GO:0005737">
    <property type="term" value="C:cytoplasm"/>
    <property type="evidence" value="ECO:0007669"/>
    <property type="project" value="TreeGrafter"/>
</dbReference>
<name>A0A2P6NPK4_9EUKA</name>
<feature type="compositionally biased region" description="Basic and acidic residues" evidence="3">
    <location>
        <begin position="423"/>
        <end position="436"/>
    </location>
</feature>
<dbReference type="FunFam" id="1.10.510.10:FF:001091">
    <property type="entry name" value="STE family protein kinase"/>
    <property type="match status" value="1"/>
</dbReference>
<feature type="region of interest" description="Disordered" evidence="3">
    <location>
        <begin position="406"/>
        <end position="445"/>
    </location>
</feature>
<evidence type="ECO:0000256" key="1">
    <source>
        <dbReference type="ARBA" id="ARBA00022741"/>
    </source>
</evidence>
<dbReference type="InterPro" id="IPR008271">
    <property type="entry name" value="Ser/Thr_kinase_AS"/>
</dbReference>
<feature type="compositionally biased region" description="Acidic residues" evidence="3">
    <location>
        <begin position="305"/>
        <end position="319"/>
    </location>
</feature>